<evidence type="ECO:0000259" key="7">
    <source>
        <dbReference type="Pfam" id="PF00482"/>
    </source>
</evidence>
<evidence type="ECO:0000256" key="2">
    <source>
        <dbReference type="ARBA" id="ARBA00022475"/>
    </source>
</evidence>
<feature type="domain" description="Type II secretion system protein GspF" evidence="7">
    <location>
        <begin position="151"/>
        <end position="276"/>
    </location>
</feature>
<evidence type="ECO:0000256" key="6">
    <source>
        <dbReference type="SAM" id="Phobius"/>
    </source>
</evidence>
<feature type="transmembrane region" description="Helical" evidence="6">
    <location>
        <begin position="86"/>
        <end position="105"/>
    </location>
</feature>
<evidence type="ECO:0000256" key="4">
    <source>
        <dbReference type="ARBA" id="ARBA00022989"/>
    </source>
</evidence>
<proteinExistence type="predicted"/>
<keyword evidence="9" id="KW-1185">Reference proteome</keyword>
<accession>A0ABN2M489</accession>
<evidence type="ECO:0000256" key="3">
    <source>
        <dbReference type="ARBA" id="ARBA00022692"/>
    </source>
</evidence>
<dbReference type="RefSeq" id="WP_344295409.1">
    <property type="nucleotide sequence ID" value="NZ_BAAANJ010000005.1"/>
</dbReference>
<keyword evidence="2" id="KW-1003">Cell membrane</keyword>
<dbReference type="InterPro" id="IPR018076">
    <property type="entry name" value="T2SS_GspF_dom"/>
</dbReference>
<keyword evidence="4 6" id="KW-1133">Transmembrane helix</keyword>
<dbReference type="Proteomes" id="UP001500002">
    <property type="component" value="Unassembled WGS sequence"/>
</dbReference>
<evidence type="ECO:0000313" key="9">
    <source>
        <dbReference type="Proteomes" id="UP001500002"/>
    </source>
</evidence>
<feature type="transmembrane region" description="Helical" evidence="6">
    <location>
        <begin position="259"/>
        <end position="287"/>
    </location>
</feature>
<sequence>MSSVIVIIAVVTAVCFGLFVFLLFPKAAKRDEADEGAVVVSQVGPVQQGSIGARLVAVAPTGYIGWLEKQIVYAGRPNGWTPNTLAVWKIVLPIVALVLGLLVLTRTGPQPLLLFLAFFTTVLAFFLPDVLINSRAHDRQEAINLALPDTLDQMTIAVEAGLGFDAAMAKAARGGNGPLAEELVRVLQDMAIGRTRRDAFHELEQRTRSEDLRRFARAVVQADAYGIALGDVLRIQASEMRLKRRQRAEEQAQKVTVKILFPLIFCLLPVLFIVVMTPAVVGIIQAFSQT</sequence>
<dbReference type="PANTHER" id="PTHR35007:SF2">
    <property type="entry name" value="PILUS ASSEMBLE PROTEIN"/>
    <property type="match status" value="1"/>
</dbReference>
<dbReference type="EMBL" id="BAAANJ010000005">
    <property type="protein sequence ID" value="GAA1809166.1"/>
    <property type="molecule type" value="Genomic_DNA"/>
</dbReference>
<evidence type="ECO:0000256" key="1">
    <source>
        <dbReference type="ARBA" id="ARBA00004651"/>
    </source>
</evidence>
<evidence type="ECO:0000313" key="8">
    <source>
        <dbReference type="EMBL" id="GAA1809166.1"/>
    </source>
</evidence>
<name>A0ABN2M489_9MICO</name>
<keyword evidence="5 6" id="KW-0472">Membrane</keyword>
<organism evidence="8 9">
    <name type="scientific">Agromyces neolithicus</name>
    <dbReference type="NCBI Taxonomy" id="269420"/>
    <lineage>
        <taxon>Bacteria</taxon>
        <taxon>Bacillati</taxon>
        <taxon>Actinomycetota</taxon>
        <taxon>Actinomycetes</taxon>
        <taxon>Micrococcales</taxon>
        <taxon>Microbacteriaceae</taxon>
        <taxon>Agromyces</taxon>
    </lineage>
</organism>
<reference evidence="8 9" key="1">
    <citation type="journal article" date="2019" name="Int. J. Syst. Evol. Microbiol.">
        <title>The Global Catalogue of Microorganisms (GCM) 10K type strain sequencing project: providing services to taxonomists for standard genome sequencing and annotation.</title>
        <authorList>
            <consortium name="The Broad Institute Genomics Platform"/>
            <consortium name="The Broad Institute Genome Sequencing Center for Infectious Disease"/>
            <person name="Wu L."/>
            <person name="Ma J."/>
        </authorList>
    </citation>
    <scope>NUCLEOTIDE SEQUENCE [LARGE SCALE GENOMIC DNA]</scope>
    <source>
        <strain evidence="8 9">JCM 14322</strain>
    </source>
</reference>
<dbReference type="Pfam" id="PF00482">
    <property type="entry name" value="T2SSF"/>
    <property type="match status" value="1"/>
</dbReference>
<keyword evidence="3 6" id="KW-0812">Transmembrane</keyword>
<feature type="transmembrane region" description="Helical" evidence="6">
    <location>
        <begin position="111"/>
        <end position="132"/>
    </location>
</feature>
<feature type="transmembrane region" description="Helical" evidence="6">
    <location>
        <begin position="6"/>
        <end position="24"/>
    </location>
</feature>
<comment type="subcellular location">
    <subcellularLocation>
        <location evidence="1">Cell membrane</location>
        <topology evidence="1">Multi-pass membrane protein</topology>
    </subcellularLocation>
</comment>
<gene>
    <name evidence="8" type="ORF">GCM10009749_17040</name>
</gene>
<dbReference type="PANTHER" id="PTHR35007">
    <property type="entry name" value="INTEGRAL MEMBRANE PROTEIN-RELATED"/>
    <property type="match status" value="1"/>
</dbReference>
<protein>
    <recommendedName>
        <fullName evidence="7">Type II secretion system protein GspF domain-containing protein</fullName>
    </recommendedName>
</protein>
<evidence type="ECO:0000256" key="5">
    <source>
        <dbReference type="ARBA" id="ARBA00023136"/>
    </source>
</evidence>
<comment type="caution">
    <text evidence="8">The sequence shown here is derived from an EMBL/GenBank/DDBJ whole genome shotgun (WGS) entry which is preliminary data.</text>
</comment>